<evidence type="ECO:0000256" key="1">
    <source>
        <dbReference type="SAM" id="MobiDB-lite"/>
    </source>
</evidence>
<feature type="compositionally biased region" description="Polar residues" evidence="1">
    <location>
        <begin position="1"/>
        <end position="16"/>
    </location>
</feature>
<gene>
    <name evidence="2" type="primary">ACVR2B</name>
</gene>
<dbReference type="EMBL" id="HAEI01003601">
    <property type="protein sequence ID" value="SBR85244.1"/>
    <property type="molecule type" value="Transcribed_RNA"/>
</dbReference>
<dbReference type="AlphaFoldDB" id="A0A1A8PW83"/>
<feature type="non-terminal residue" evidence="2">
    <location>
        <position position="1"/>
    </location>
</feature>
<protein>
    <submittedName>
        <fullName evidence="2">Activin receptor IIb</fullName>
    </submittedName>
</protein>
<proteinExistence type="predicted"/>
<evidence type="ECO:0000313" key="2">
    <source>
        <dbReference type="EMBL" id="SBR85244.1"/>
    </source>
</evidence>
<reference evidence="2" key="2">
    <citation type="submission" date="2016-06" db="EMBL/GenBank/DDBJ databases">
        <title>The genome of a short-lived fish provides insights into sex chromosome evolution and the genetic control of aging.</title>
        <authorList>
            <person name="Reichwald K."/>
            <person name="Felder M."/>
            <person name="Petzold A."/>
            <person name="Koch P."/>
            <person name="Groth M."/>
            <person name="Platzer M."/>
        </authorList>
    </citation>
    <scope>NUCLEOTIDE SEQUENCE</scope>
    <source>
        <tissue evidence="2">Brain</tissue>
    </source>
</reference>
<sequence>GTCTRRGSTNTTSEFSSGLDPRGIRTRVWVQGFYHQAASSHISSCTQEVCL</sequence>
<feature type="region of interest" description="Disordered" evidence="1">
    <location>
        <begin position="1"/>
        <end position="20"/>
    </location>
</feature>
<accession>A0A1A8PW83</accession>
<feature type="non-terminal residue" evidence="2">
    <location>
        <position position="51"/>
    </location>
</feature>
<keyword evidence="2" id="KW-0675">Receptor</keyword>
<organism evidence="2">
    <name type="scientific">Nothobranchius rachovii</name>
    <name type="common">bluefin notho</name>
    <dbReference type="NCBI Taxonomy" id="451742"/>
    <lineage>
        <taxon>Eukaryota</taxon>
        <taxon>Metazoa</taxon>
        <taxon>Chordata</taxon>
        <taxon>Craniata</taxon>
        <taxon>Vertebrata</taxon>
        <taxon>Euteleostomi</taxon>
        <taxon>Actinopterygii</taxon>
        <taxon>Neopterygii</taxon>
        <taxon>Teleostei</taxon>
        <taxon>Neoteleostei</taxon>
        <taxon>Acanthomorphata</taxon>
        <taxon>Ovalentaria</taxon>
        <taxon>Atherinomorphae</taxon>
        <taxon>Cyprinodontiformes</taxon>
        <taxon>Nothobranchiidae</taxon>
        <taxon>Nothobranchius</taxon>
    </lineage>
</organism>
<reference evidence="2" key="1">
    <citation type="submission" date="2016-05" db="EMBL/GenBank/DDBJ databases">
        <authorList>
            <person name="Lavstsen T."/>
            <person name="Jespersen J.S."/>
        </authorList>
    </citation>
    <scope>NUCLEOTIDE SEQUENCE</scope>
    <source>
        <tissue evidence="2">Brain</tissue>
    </source>
</reference>
<name>A0A1A8PW83_9TELE</name>